<dbReference type="RefSeq" id="XP_013322351.1">
    <property type="nucleotide sequence ID" value="XM_013466897.1"/>
</dbReference>
<dbReference type="PANTHER" id="PTHR22951:SF5">
    <property type="entry name" value="PHOSPHATIDYLINOSITOL-BINDING CLATHRIN ASSEMBLY PROTEIN LAP"/>
    <property type="match status" value="1"/>
</dbReference>
<dbReference type="GO" id="GO:0032050">
    <property type="term" value="F:clathrin heavy chain binding"/>
    <property type="evidence" value="ECO:0007669"/>
    <property type="project" value="TreeGrafter"/>
</dbReference>
<evidence type="ECO:0000313" key="6">
    <source>
        <dbReference type="Proteomes" id="UP000054342"/>
    </source>
</evidence>
<keyword evidence="6" id="KW-1185">Reference proteome</keyword>
<dbReference type="SUPFAM" id="SSF48464">
    <property type="entry name" value="ENTH/VHS domain"/>
    <property type="match status" value="1"/>
</dbReference>
<dbReference type="EMBL" id="KN847317">
    <property type="protein sequence ID" value="KIW61767.1"/>
    <property type="molecule type" value="Genomic_DNA"/>
</dbReference>
<feature type="region of interest" description="Disordered" evidence="3">
    <location>
        <begin position="498"/>
        <end position="608"/>
    </location>
</feature>
<dbReference type="SUPFAM" id="SSF89009">
    <property type="entry name" value="GAT-like domain"/>
    <property type="match status" value="1"/>
</dbReference>
<dbReference type="GeneID" id="25323757"/>
<dbReference type="HOGENOM" id="CLU_014248_1_0_1"/>
<evidence type="ECO:0000256" key="2">
    <source>
        <dbReference type="ARBA" id="ARBA00022490"/>
    </source>
</evidence>
<dbReference type="AlphaFoldDB" id="A0A0D2DHJ0"/>
<feature type="compositionally biased region" description="Polar residues" evidence="3">
    <location>
        <begin position="574"/>
        <end position="597"/>
    </location>
</feature>
<dbReference type="Pfam" id="PF07651">
    <property type="entry name" value="ANTH"/>
    <property type="match status" value="1"/>
</dbReference>
<comment type="subcellular location">
    <subcellularLocation>
        <location evidence="1">Cytoplasm</location>
    </subcellularLocation>
</comment>
<dbReference type="GO" id="GO:0005545">
    <property type="term" value="F:1-phosphatidylinositol binding"/>
    <property type="evidence" value="ECO:0007669"/>
    <property type="project" value="InterPro"/>
</dbReference>
<feature type="region of interest" description="Disordered" evidence="3">
    <location>
        <begin position="378"/>
        <end position="486"/>
    </location>
</feature>
<dbReference type="FunFam" id="1.20.58.150:FF:000004">
    <property type="entry name" value="ENTH domain protein"/>
    <property type="match status" value="1"/>
</dbReference>
<dbReference type="InterPro" id="IPR045192">
    <property type="entry name" value="AP180-like"/>
</dbReference>
<organism evidence="5 6">
    <name type="scientific">Exophiala xenobiotica</name>
    <dbReference type="NCBI Taxonomy" id="348802"/>
    <lineage>
        <taxon>Eukaryota</taxon>
        <taxon>Fungi</taxon>
        <taxon>Dikarya</taxon>
        <taxon>Ascomycota</taxon>
        <taxon>Pezizomycotina</taxon>
        <taxon>Eurotiomycetes</taxon>
        <taxon>Chaetothyriomycetidae</taxon>
        <taxon>Chaetothyriales</taxon>
        <taxon>Herpotrichiellaceae</taxon>
        <taxon>Exophiala</taxon>
    </lineage>
</organism>
<name>A0A0D2DHJ0_9EURO</name>
<dbReference type="CDD" id="cd16988">
    <property type="entry name" value="ANTH_N_YAP180"/>
    <property type="match status" value="1"/>
</dbReference>
<evidence type="ECO:0000259" key="4">
    <source>
        <dbReference type="PROSITE" id="PS50942"/>
    </source>
</evidence>
<gene>
    <name evidence="5" type="ORF">PV05_01849</name>
</gene>
<dbReference type="FunFam" id="1.25.40.90:FF:000025">
    <property type="entry name" value="ENTH domain protein"/>
    <property type="match status" value="1"/>
</dbReference>
<dbReference type="GO" id="GO:0005546">
    <property type="term" value="F:phosphatidylinositol-4,5-bisphosphate binding"/>
    <property type="evidence" value="ECO:0007669"/>
    <property type="project" value="TreeGrafter"/>
</dbReference>
<dbReference type="GO" id="GO:0006900">
    <property type="term" value="P:vesicle budding from membrane"/>
    <property type="evidence" value="ECO:0007669"/>
    <property type="project" value="TreeGrafter"/>
</dbReference>
<dbReference type="Proteomes" id="UP000054342">
    <property type="component" value="Unassembled WGS sequence"/>
</dbReference>
<evidence type="ECO:0000256" key="3">
    <source>
        <dbReference type="SAM" id="MobiDB-lite"/>
    </source>
</evidence>
<dbReference type="SMART" id="SM00273">
    <property type="entry name" value="ENTH"/>
    <property type="match status" value="1"/>
</dbReference>
<dbReference type="GO" id="GO:0048268">
    <property type="term" value="P:clathrin coat assembly"/>
    <property type="evidence" value="ECO:0007669"/>
    <property type="project" value="InterPro"/>
</dbReference>
<feature type="compositionally biased region" description="Polar residues" evidence="3">
    <location>
        <begin position="450"/>
        <end position="484"/>
    </location>
</feature>
<evidence type="ECO:0000313" key="5">
    <source>
        <dbReference type="EMBL" id="KIW61767.1"/>
    </source>
</evidence>
<protein>
    <recommendedName>
        <fullName evidence="4">ENTH domain-containing protein</fullName>
    </recommendedName>
</protein>
<dbReference type="GO" id="GO:0000149">
    <property type="term" value="F:SNARE binding"/>
    <property type="evidence" value="ECO:0007669"/>
    <property type="project" value="TreeGrafter"/>
</dbReference>
<feature type="compositionally biased region" description="Low complexity" evidence="3">
    <location>
        <begin position="378"/>
        <end position="387"/>
    </location>
</feature>
<sequence>MEKIVKGATKIKLAAPKSKYIEPILSATNGGDSGVAEVFRTLQIRLRDSTWTIVFKSLIVVHLMIREGQPEVTLRYLADAPKRMAISSFAEVQTQGLNIRRYYEYLMERVRAYRDTKTDYVKSGTGKMRRLTVDKGLLRQTEIVQDQIEALLRCDLLNTHDPDNEITLTAFRLLTMDLLELFRVMNEGTINVLEHYFEMSRTDAERALQIYKTFGRQTEQVVQYLSLARQYEMSTRLEVPKLKHAPTTLTASLEEYLNDPDFEMNRRQYLAQQEAKRTGKPIPSAATSKAFEKPPNVTAQNQPRSQPPPQQQPKGPAPDLIDFFESIEQNQQPMAQLNNPQQQFQTGMPQAQPYQQQQIPMQMPQQTGFNPFLQQQQQQQSTFQNPGLPQPSPLQTDLTGAGFGGYGPQPSQQPQHAFQFQSNLSPIPQNGLAGFQSQALPSPQPMGLQPQPTSTNPFRQSMMPTGSSQTSSMNTGPTRQSTNPFAKHNTGAVTQNGPGFGTGFDQSFSPSPISPEQTFTPTSSFGSQPAQLQPQRTGTNPFAKNRPATATTPVTANVTGSTNPFRQSAFVDQETGQGWQHSNQGTFSGFNVNNVNTMPVFPRPGHGS</sequence>
<accession>A0A0D2DHJ0</accession>
<dbReference type="InterPro" id="IPR008942">
    <property type="entry name" value="ENTH_VHS"/>
</dbReference>
<feature type="domain" description="ENTH" evidence="4">
    <location>
        <begin position="1"/>
        <end position="120"/>
    </location>
</feature>
<dbReference type="STRING" id="348802.A0A0D2DHJ0"/>
<proteinExistence type="predicted"/>
<feature type="compositionally biased region" description="Low complexity" evidence="3">
    <location>
        <begin position="547"/>
        <end position="559"/>
    </location>
</feature>
<dbReference type="GO" id="GO:0030136">
    <property type="term" value="C:clathrin-coated vesicle"/>
    <property type="evidence" value="ECO:0007669"/>
    <property type="project" value="InterPro"/>
</dbReference>
<dbReference type="Gene3D" id="1.20.58.150">
    <property type="entry name" value="ANTH domain"/>
    <property type="match status" value="1"/>
</dbReference>
<feature type="compositionally biased region" description="Polar residues" evidence="3">
    <location>
        <begin position="416"/>
        <end position="428"/>
    </location>
</feature>
<evidence type="ECO:0000256" key="1">
    <source>
        <dbReference type="ARBA" id="ARBA00004496"/>
    </source>
</evidence>
<dbReference type="InterPro" id="IPR013809">
    <property type="entry name" value="ENTH"/>
</dbReference>
<dbReference type="Gene3D" id="1.25.40.90">
    <property type="match status" value="1"/>
</dbReference>
<dbReference type="OrthoDB" id="44015at2759"/>
<dbReference type="InterPro" id="IPR014712">
    <property type="entry name" value="ANTH_dom_sf"/>
</dbReference>
<feature type="region of interest" description="Disordered" evidence="3">
    <location>
        <begin position="272"/>
        <end position="319"/>
    </location>
</feature>
<dbReference type="InterPro" id="IPR011417">
    <property type="entry name" value="ANTH_dom"/>
</dbReference>
<feature type="compositionally biased region" description="Polar residues" evidence="3">
    <location>
        <begin position="504"/>
        <end position="542"/>
    </location>
</feature>
<dbReference type="PROSITE" id="PS50942">
    <property type="entry name" value="ENTH"/>
    <property type="match status" value="1"/>
</dbReference>
<dbReference type="GO" id="GO:0072583">
    <property type="term" value="P:clathrin-dependent endocytosis"/>
    <property type="evidence" value="ECO:0007669"/>
    <property type="project" value="InterPro"/>
</dbReference>
<reference evidence="5 6" key="1">
    <citation type="submission" date="2015-01" db="EMBL/GenBank/DDBJ databases">
        <title>The Genome Sequence of Exophiala xenobiotica CBS118157.</title>
        <authorList>
            <consortium name="The Broad Institute Genomics Platform"/>
            <person name="Cuomo C."/>
            <person name="de Hoog S."/>
            <person name="Gorbushina A."/>
            <person name="Stielow B."/>
            <person name="Teixiera M."/>
            <person name="Abouelleil A."/>
            <person name="Chapman S.B."/>
            <person name="Priest M."/>
            <person name="Young S.K."/>
            <person name="Wortman J."/>
            <person name="Nusbaum C."/>
            <person name="Birren B."/>
        </authorList>
    </citation>
    <scope>NUCLEOTIDE SEQUENCE [LARGE SCALE GENOMIC DNA]</scope>
    <source>
        <strain evidence="5 6">CBS 118157</strain>
    </source>
</reference>
<dbReference type="GO" id="GO:0005905">
    <property type="term" value="C:clathrin-coated pit"/>
    <property type="evidence" value="ECO:0007669"/>
    <property type="project" value="TreeGrafter"/>
</dbReference>
<dbReference type="PANTHER" id="PTHR22951">
    <property type="entry name" value="CLATHRIN ASSEMBLY PROTEIN"/>
    <property type="match status" value="1"/>
</dbReference>
<keyword evidence="2" id="KW-0963">Cytoplasm</keyword>